<evidence type="ECO:0008006" key="4">
    <source>
        <dbReference type="Google" id="ProtNLM"/>
    </source>
</evidence>
<sequence length="262" mass="29699">MFHELDQRLEQEGFSRNDYSELLIRLLDYGVICRDESQVEQQLYDRYLRLEGPVTDYLSLIGVQVQHDKRFNFVRLFPPGAEVPGLDDSGEGPFNGGFRVRLSQQEVALVLVLRSLYDRALREGQVDDNGCVLASLENISISLRNLLKRTLPEGVTERKHLFRRLRQLRLIQVSQEEALETGDFWVRIRPMIMSYVSDDVLSALLAGVEPADTPVDPTPDDNDGNDSDTTNETADDEDAPTAEPEEPRVTVLDDTASVFSRD</sequence>
<evidence type="ECO:0000256" key="1">
    <source>
        <dbReference type="SAM" id="MobiDB-lite"/>
    </source>
</evidence>
<dbReference type="EMBL" id="BMXR01000009">
    <property type="protein sequence ID" value="GGX64407.1"/>
    <property type="molecule type" value="Genomic_DNA"/>
</dbReference>
<gene>
    <name evidence="2" type="ORF">GCM10007392_35210</name>
</gene>
<feature type="region of interest" description="Disordered" evidence="1">
    <location>
        <begin position="210"/>
        <end position="262"/>
    </location>
</feature>
<reference evidence="2" key="2">
    <citation type="submission" date="2020-09" db="EMBL/GenBank/DDBJ databases">
        <authorList>
            <person name="Sun Q."/>
            <person name="Kim S."/>
        </authorList>
    </citation>
    <scope>NUCLEOTIDE SEQUENCE</scope>
    <source>
        <strain evidence="2">KCTC 22169</strain>
    </source>
</reference>
<dbReference type="RefSeq" id="WP_189611115.1">
    <property type="nucleotide sequence ID" value="NZ_BMXR01000009.1"/>
</dbReference>
<feature type="compositionally biased region" description="Acidic residues" evidence="1">
    <location>
        <begin position="233"/>
        <end position="244"/>
    </location>
</feature>
<dbReference type="Pfam" id="PF13835">
    <property type="entry name" value="DUF4194"/>
    <property type="match status" value="1"/>
</dbReference>
<comment type="caution">
    <text evidence="2">The sequence shown here is derived from an EMBL/GenBank/DDBJ whole genome shotgun (WGS) entry which is preliminary data.</text>
</comment>
<keyword evidence="3" id="KW-1185">Reference proteome</keyword>
<name>A0A918KJU3_9GAMM</name>
<dbReference type="InterPro" id="IPR025449">
    <property type="entry name" value="JetB"/>
</dbReference>
<protein>
    <recommendedName>
        <fullName evidence="4">DUF4194 domain-containing protein</fullName>
    </recommendedName>
</protein>
<dbReference type="Proteomes" id="UP000626148">
    <property type="component" value="Unassembled WGS sequence"/>
</dbReference>
<proteinExistence type="predicted"/>
<evidence type="ECO:0000313" key="3">
    <source>
        <dbReference type="Proteomes" id="UP000626148"/>
    </source>
</evidence>
<evidence type="ECO:0000313" key="2">
    <source>
        <dbReference type="EMBL" id="GGX64407.1"/>
    </source>
</evidence>
<organism evidence="2 3">
    <name type="scientific">Saccharospirillum salsuginis</name>
    <dbReference type="NCBI Taxonomy" id="418750"/>
    <lineage>
        <taxon>Bacteria</taxon>
        <taxon>Pseudomonadati</taxon>
        <taxon>Pseudomonadota</taxon>
        <taxon>Gammaproteobacteria</taxon>
        <taxon>Oceanospirillales</taxon>
        <taxon>Saccharospirillaceae</taxon>
        <taxon>Saccharospirillum</taxon>
    </lineage>
</organism>
<reference evidence="2" key="1">
    <citation type="journal article" date="2014" name="Int. J. Syst. Evol. Microbiol.">
        <title>Complete genome sequence of Corynebacterium casei LMG S-19264T (=DSM 44701T), isolated from a smear-ripened cheese.</title>
        <authorList>
            <consortium name="US DOE Joint Genome Institute (JGI-PGF)"/>
            <person name="Walter F."/>
            <person name="Albersmeier A."/>
            <person name="Kalinowski J."/>
            <person name="Ruckert C."/>
        </authorList>
    </citation>
    <scope>NUCLEOTIDE SEQUENCE</scope>
    <source>
        <strain evidence="2">KCTC 22169</strain>
    </source>
</reference>
<dbReference type="AlphaFoldDB" id="A0A918KJU3"/>
<accession>A0A918KJU3</accession>